<keyword evidence="5" id="KW-1185">Reference proteome</keyword>
<feature type="region of interest" description="Disordered" evidence="1">
    <location>
        <begin position="33"/>
        <end position="56"/>
    </location>
</feature>
<dbReference type="RefSeq" id="WP_010740873.1">
    <property type="nucleotide sequence ID" value="NZ_KB946250.1"/>
</dbReference>
<protein>
    <submittedName>
        <fullName evidence="2">Uncharacterized protein</fullName>
    </submittedName>
</protein>
<dbReference type="EMBL" id="ASWA01000004">
    <property type="protein sequence ID" value="EOT64185.1"/>
    <property type="molecule type" value="Genomic_DNA"/>
</dbReference>
<evidence type="ECO:0000313" key="4">
    <source>
        <dbReference type="Proteomes" id="UP000013783"/>
    </source>
</evidence>
<evidence type="ECO:0000313" key="5">
    <source>
        <dbReference type="Proteomes" id="UP000014148"/>
    </source>
</evidence>
<reference evidence="2 4" key="1">
    <citation type="submission" date="2013-02" db="EMBL/GenBank/DDBJ databases">
        <title>The Genome Sequence of Enterococcus malodoratus ATCC_43197.</title>
        <authorList>
            <consortium name="The Broad Institute Genome Sequencing Platform"/>
            <consortium name="The Broad Institute Genome Sequencing Center for Infectious Disease"/>
            <person name="Earl A.M."/>
            <person name="Gilmore M.S."/>
            <person name="Lebreton F."/>
            <person name="Walker B."/>
            <person name="Young S.K."/>
            <person name="Zeng Q."/>
            <person name="Gargeya S."/>
            <person name="Fitzgerald M."/>
            <person name="Haas B."/>
            <person name="Abouelleil A."/>
            <person name="Alvarado L."/>
            <person name="Arachchi H.M."/>
            <person name="Berlin A.M."/>
            <person name="Chapman S.B."/>
            <person name="Dewar J."/>
            <person name="Goldberg J."/>
            <person name="Griggs A."/>
            <person name="Gujja S."/>
            <person name="Hansen M."/>
            <person name="Howarth C."/>
            <person name="Imamovic A."/>
            <person name="Larimer J."/>
            <person name="McCowan C."/>
            <person name="Murphy C."/>
            <person name="Neiman D."/>
            <person name="Pearson M."/>
            <person name="Priest M."/>
            <person name="Roberts A."/>
            <person name="Saif S."/>
            <person name="Shea T."/>
            <person name="Sisk P."/>
            <person name="Sykes S."/>
            <person name="Wortman J."/>
            <person name="Nusbaum C."/>
            <person name="Birren B."/>
        </authorList>
    </citation>
    <scope>NUCLEOTIDE SEQUENCE [LARGE SCALE GENOMIC DNA]</scope>
    <source>
        <strain evidence="2 4">ATCC 43197</strain>
    </source>
</reference>
<reference evidence="3 5" key="2">
    <citation type="submission" date="2013-03" db="EMBL/GenBank/DDBJ databases">
        <title>The Genome Sequence of Enterococcus malodoratus ATCC_43197 (PacBio/Illumina hybrid assembly).</title>
        <authorList>
            <consortium name="The Broad Institute Genomics Platform"/>
            <consortium name="The Broad Institute Genome Sequencing Center for Infectious Disease"/>
            <person name="Earl A."/>
            <person name="Russ C."/>
            <person name="Gilmore M."/>
            <person name="Surin D."/>
            <person name="Walker B."/>
            <person name="Young S."/>
            <person name="Zeng Q."/>
            <person name="Gargeya S."/>
            <person name="Fitzgerald M."/>
            <person name="Haas B."/>
            <person name="Abouelleil A."/>
            <person name="Allen A.W."/>
            <person name="Alvarado L."/>
            <person name="Arachchi H.M."/>
            <person name="Berlin A.M."/>
            <person name="Chapman S.B."/>
            <person name="Gainer-Dewar J."/>
            <person name="Goldberg J."/>
            <person name="Griggs A."/>
            <person name="Gujja S."/>
            <person name="Hansen M."/>
            <person name="Howarth C."/>
            <person name="Imamovic A."/>
            <person name="Ireland A."/>
            <person name="Larimer J."/>
            <person name="McCowan C."/>
            <person name="Murphy C."/>
            <person name="Pearson M."/>
            <person name="Poon T.W."/>
            <person name="Priest M."/>
            <person name="Roberts A."/>
            <person name="Saif S."/>
            <person name="Shea T."/>
            <person name="Sisk P."/>
            <person name="Sykes S."/>
            <person name="Wortman J."/>
            <person name="Nusbaum C."/>
            <person name="Birren B."/>
        </authorList>
    </citation>
    <scope>NUCLEOTIDE SEQUENCE [LARGE SCALE GENOMIC DNA]</scope>
    <source>
        <strain evidence="3 5">ATCC 43197</strain>
    </source>
</reference>
<proteinExistence type="predicted"/>
<dbReference type="eggNOG" id="ENOG5033ZGK">
    <property type="taxonomic scope" value="Bacteria"/>
</dbReference>
<dbReference type="EMBL" id="AJAK01000015">
    <property type="protein sequence ID" value="EOH77401.1"/>
    <property type="molecule type" value="Genomic_DNA"/>
</dbReference>
<dbReference type="STRING" id="71451.RV07_GL004354"/>
<dbReference type="Proteomes" id="UP000013783">
    <property type="component" value="Unassembled WGS sequence"/>
</dbReference>
<evidence type="ECO:0000313" key="2">
    <source>
        <dbReference type="EMBL" id="EOH77401.1"/>
    </source>
</evidence>
<evidence type="ECO:0000313" key="3">
    <source>
        <dbReference type="EMBL" id="EOT64185.1"/>
    </source>
</evidence>
<comment type="caution">
    <text evidence="2">The sequence shown here is derived from an EMBL/GenBank/DDBJ whole genome shotgun (WGS) entry which is preliminary data.</text>
</comment>
<sequence length="737" mass="81914">MKKTVHRILFLFLLVFGNYLYAKPIRAETIMTEPTSESSYSQDTETSGDLTRETKSAEETILQTTESVEESFQAVTESVDEDLTEKPDSISDEQTYADSWAVVNNVSELQTALRKKEPYIKLAGPSAIFNFGNAAIPITANVTIDGGDRQVAYDGGVLNLNKGLYTKVSGLTIRLQNMTFGSADRTVPALGLYGIMQSEQATELHLENINYYSDRGAQPLYLRHPKSKVFFHGVNCFTQQKANGSTAAGQEFAEGNNFIFEIGSRTTIIQNTNETLGFLWLLKNPSNITLNEDAEVSITTNHNFIYSNGINNGTISLGKRAKLSVKGTNTGKGNFYYFDKAAFLTVGEQAEISINYPNSLKLNNGSVFRFMPESTGNFVMTNSESIFDRDVGTNSLFEIDSAKRLKFQGKSGNTYNPIGFVAGNNRFQFKSFGVNTAGYQVRINENAPVDLTPQKDAGTWTIGSADISRSTQQNTSDFTANEKRLLKAANSVTLERLNPPAKVLAVAQNVNVNDAAFQVTDYQLNGNEDKFRQLEFKLYDQKVADPAVEGDGFIRQKQTGNLADTVTFSDLRERTDYWLYVRIASDPDSQSSEWLEVPFKTQTEKLNVTFPVEVAFHTKKKNNRQEIIPADSYKIDNNSSFAVKIQATDFQELSNPTGIDLLSEADEDNQKDLFLKLTEGNQTLGVLTKNLQKQPQGFKDLAGKTSTSLGFSGKYYGNSQEAQKVQYRLVLTAERKD</sequence>
<dbReference type="Proteomes" id="UP000014148">
    <property type="component" value="Unassembled WGS sequence"/>
</dbReference>
<dbReference type="OrthoDB" id="2194183at2"/>
<evidence type="ECO:0000256" key="1">
    <source>
        <dbReference type="SAM" id="MobiDB-lite"/>
    </source>
</evidence>
<dbReference type="AlphaFoldDB" id="R2R9Z5"/>
<dbReference type="PATRIC" id="fig|1158601.3.peg.2009"/>
<feature type="compositionally biased region" description="Polar residues" evidence="1">
    <location>
        <begin position="33"/>
        <end position="49"/>
    </location>
</feature>
<organism evidence="2 4">
    <name type="scientific">Enterococcus malodoratus ATCC 43197</name>
    <dbReference type="NCBI Taxonomy" id="1158601"/>
    <lineage>
        <taxon>Bacteria</taxon>
        <taxon>Bacillati</taxon>
        <taxon>Bacillota</taxon>
        <taxon>Bacilli</taxon>
        <taxon>Lactobacillales</taxon>
        <taxon>Enterococcaceae</taxon>
        <taxon>Enterococcus</taxon>
    </lineage>
</organism>
<accession>R2R9Z5</accession>
<name>R2R9Z5_9ENTE</name>
<gene>
    <name evidence="3" type="ORF">I585_03382</name>
    <name evidence="2" type="ORF">UAI_02038</name>
</gene>